<dbReference type="PANTHER" id="PTHR28125:SF2">
    <property type="entry name" value="MEIOTIC EXPRESSION UP-REGULATED PROTEIN 26"/>
    <property type="match status" value="1"/>
</dbReference>
<comment type="caution">
    <text evidence="3">The sequence shown here is derived from an EMBL/GenBank/DDBJ whole genome shotgun (WGS) entry which is preliminary data.</text>
</comment>
<feature type="region of interest" description="Disordered" evidence="1">
    <location>
        <begin position="124"/>
        <end position="154"/>
    </location>
</feature>
<evidence type="ECO:0000313" key="4">
    <source>
        <dbReference type="Proteomes" id="UP001498398"/>
    </source>
</evidence>
<gene>
    <name evidence="3" type="ORF">VKT23_009316</name>
</gene>
<feature type="region of interest" description="Disordered" evidence="1">
    <location>
        <begin position="424"/>
        <end position="445"/>
    </location>
</feature>
<evidence type="ECO:0000259" key="2">
    <source>
        <dbReference type="Pfam" id="PF14616"/>
    </source>
</evidence>
<proteinExistence type="predicted"/>
<feature type="region of interest" description="Disordered" evidence="1">
    <location>
        <begin position="235"/>
        <end position="270"/>
    </location>
</feature>
<dbReference type="EMBL" id="JBANRG010000015">
    <property type="protein sequence ID" value="KAK7460596.1"/>
    <property type="molecule type" value="Genomic_DNA"/>
</dbReference>
<protein>
    <recommendedName>
        <fullName evidence="2">Transcription regulator Rua1 C-terminal domain-containing protein</fullName>
    </recommendedName>
</protein>
<accession>A0ABR1JFW1</accession>
<dbReference type="PANTHER" id="PTHR28125">
    <property type="entry name" value="MEIOTIC EXPRESSION UP-REGULATED PROTEIN 26"/>
    <property type="match status" value="1"/>
</dbReference>
<evidence type="ECO:0000313" key="3">
    <source>
        <dbReference type="EMBL" id="KAK7460596.1"/>
    </source>
</evidence>
<organism evidence="3 4">
    <name type="scientific">Marasmiellus scandens</name>
    <dbReference type="NCBI Taxonomy" id="2682957"/>
    <lineage>
        <taxon>Eukaryota</taxon>
        <taxon>Fungi</taxon>
        <taxon>Dikarya</taxon>
        <taxon>Basidiomycota</taxon>
        <taxon>Agaricomycotina</taxon>
        <taxon>Agaricomycetes</taxon>
        <taxon>Agaricomycetidae</taxon>
        <taxon>Agaricales</taxon>
        <taxon>Marasmiineae</taxon>
        <taxon>Omphalotaceae</taxon>
        <taxon>Marasmiellus</taxon>
    </lineage>
</organism>
<feature type="compositionally biased region" description="Basic residues" evidence="1">
    <location>
        <begin position="434"/>
        <end position="445"/>
    </location>
</feature>
<name>A0ABR1JFW1_9AGAR</name>
<dbReference type="Proteomes" id="UP001498398">
    <property type="component" value="Unassembled WGS sequence"/>
</dbReference>
<dbReference type="Pfam" id="PF14616">
    <property type="entry name" value="Rua1_C"/>
    <property type="match status" value="1"/>
</dbReference>
<sequence length="481" mass="53884">MISDDMELQYPDENIAQDLELLYPEDTIDPKIIPIATPLRVHTPLTRYPSDCTDPDISSPFHYSSTKGSTSTLLPSHVLESIQAIHSILYPETPNRRTIPERVHSSSSSITPLADLYTLYRSPLGTTHNSTGQEDPLPSTPKRPASNPSRSQQFSDVPSFIANEIQDTHSYCASELSTSCSPGTFQCIRTPSSPAPRSFAVCRPARFWPPLAPISDDLSPLKISSASSSVTQQKFSKSFAPLPTPPFAKHKRKLQGDDQTSSVKRSRAEYDVQLSASSGMDFDAREQLEDDDEGQDAHVSSPVMPWTPRPNPGTPEIDPDFPLFYRRFPVSSFFQLPEDKSRCALFNNKFPGGKYNTPRNAFDLYTPRIVKGKGKDKMGLCPLCIESVERGGKGEEVWLNMKFSAYKCYHMQYQHGISSSTGQPLLPPTAFRTTTRRSPQKKEKAKIRQGKCHQCQEWVAIQGIKDVDVKVKEMFWFVTKL</sequence>
<evidence type="ECO:0000256" key="1">
    <source>
        <dbReference type="SAM" id="MobiDB-lite"/>
    </source>
</evidence>
<feature type="domain" description="Transcription regulator Rua1 C-terminal" evidence="2">
    <location>
        <begin position="360"/>
        <end position="477"/>
    </location>
</feature>
<keyword evidence="4" id="KW-1185">Reference proteome</keyword>
<feature type="region of interest" description="Disordered" evidence="1">
    <location>
        <begin position="286"/>
        <end position="315"/>
    </location>
</feature>
<feature type="compositionally biased region" description="Polar residues" evidence="1">
    <location>
        <begin position="124"/>
        <end position="133"/>
    </location>
</feature>
<reference evidence="3 4" key="1">
    <citation type="submission" date="2024-01" db="EMBL/GenBank/DDBJ databases">
        <title>A draft genome for the cacao thread blight pathogen Marasmiellus scandens.</title>
        <authorList>
            <person name="Baruah I.K."/>
            <person name="Leung J."/>
            <person name="Bukari Y."/>
            <person name="Amoako-Attah I."/>
            <person name="Meinhardt L.W."/>
            <person name="Bailey B.A."/>
            <person name="Cohen S.P."/>
        </authorList>
    </citation>
    <scope>NUCLEOTIDE SEQUENCE [LARGE SCALE GENOMIC DNA]</scope>
    <source>
        <strain evidence="3 4">GH-19</strain>
    </source>
</reference>
<dbReference type="InterPro" id="IPR028012">
    <property type="entry name" value="Rua1_C"/>
</dbReference>